<dbReference type="Proteomes" id="UP000323257">
    <property type="component" value="Unassembled WGS sequence"/>
</dbReference>
<reference evidence="1 2" key="1">
    <citation type="submission" date="2019-07" db="EMBL/GenBank/DDBJ databases">
        <title>Genomic Encyclopedia of Type Strains, Phase III (KMG-III): the genomes of soil and plant-associated and newly described type strains.</title>
        <authorList>
            <person name="Whitman W."/>
        </authorList>
    </citation>
    <scope>NUCLEOTIDE SEQUENCE [LARGE SCALE GENOMIC DNA]</scope>
    <source>
        <strain evidence="1 2">BL24</strain>
    </source>
</reference>
<organism evidence="1 2">
    <name type="scientific">Paenibacillus methanolicus</name>
    <dbReference type="NCBI Taxonomy" id="582686"/>
    <lineage>
        <taxon>Bacteria</taxon>
        <taxon>Bacillati</taxon>
        <taxon>Bacillota</taxon>
        <taxon>Bacilli</taxon>
        <taxon>Bacillales</taxon>
        <taxon>Paenibacillaceae</taxon>
        <taxon>Paenibacillus</taxon>
    </lineage>
</organism>
<dbReference type="Gene3D" id="3.30.2000.30">
    <property type="match status" value="1"/>
</dbReference>
<dbReference type="InterPro" id="IPR053745">
    <property type="entry name" value="Viral_Tail_Comp_sf"/>
</dbReference>
<name>A0A5S5BKX3_9BACL</name>
<gene>
    <name evidence="1" type="ORF">BCM02_12320</name>
</gene>
<dbReference type="AlphaFoldDB" id="A0A5S5BKX3"/>
<dbReference type="EMBL" id="VNHS01000023">
    <property type="protein sequence ID" value="TYP67695.1"/>
    <property type="molecule type" value="Genomic_DNA"/>
</dbReference>
<evidence type="ECO:0000313" key="2">
    <source>
        <dbReference type="Proteomes" id="UP000323257"/>
    </source>
</evidence>
<dbReference type="InterPro" id="IPR021508">
    <property type="entry name" value="Gp17-like"/>
</dbReference>
<evidence type="ECO:0000313" key="1">
    <source>
        <dbReference type="EMBL" id="TYP67695.1"/>
    </source>
</evidence>
<sequence>MVEEFASLPDVGDKLFPLAAPKETVAPYVVYGASPGLPVSTLTGYGSSKSLTVDMNVVASNYGEMKQHSDAALALLISFQGREIGEEGLFIQQLILEEPDEIYEDETRLHKCVISFTVHI</sequence>
<proteinExistence type="predicted"/>
<accession>A0A5S5BKX3</accession>
<protein>
    <submittedName>
        <fullName evidence="1">Uncharacterized protein DUF3168</fullName>
    </submittedName>
</protein>
<keyword evidence="2" id="KW-1185">Reference proteome</keyword>
<comment type="caution">
    <text evidence="1">The sequence shown here is derived from an EMBL/GenBank/DDBJ whole genome shotgun (WGS) entry which is preliminary data.</text>
</comment>
<dbReference type="Pfam" id="PF11367">
    <property type="entry name" value="Tail_completion_gp17"/>
    <property type="match status" value="1"/>
</dbReference>